<dbReference type="InterPro" id="IPR018060">
    <property type="entry name" value="HTH_AraC"/>
</dbReference>
<dbReference type="AlphaFoldDB" id="A0A937KFQ6"/>
<evidence type="ECO:0000313" key="6">
    <source>
        <dbReference type="EMBL" id="MBL6448535.1"/>
    </source>
</evidence>
<evidence type="ECO:0000256" key="3">
    <source>
        <dbReference type="ARBA" id="ARBA00023163"/>
    </source>
</evidence>
<dbReference type="SUPFAM" id="SSF46689">
    <property type="entry name" value="Homeodomain-like"/>
    <property type="match status" value="1"/>
</dbReference>
<dbReference type="PANTHER" id="PTHR43280:SF29">
    <property type="entry name" value="ARAC-FAMILY TRANSCRIPTIONAL REGULATOR"/>
    <property type="match status" value="1"/>
</dbReference>
<keyword evidence="4" id="KW-1133">Transmembrane helix</keyword>
<dbReference type="PANTHER" id="PTHR43280">
    <property type="entry name" value="ARAC-FAMILY TRANSCRIPTIONAL REGULATOR"/>
    <property type="match status" value="1"/>
</dbReference>
<gene>
    <name evidence="6" type="ORF">JMN32_19650</name>
</gene>
<feature type="transmembrane region" description="Helical" evidence="4">
    <location>
        <begin position="6"/>
        <end position="27"/>
    </location>
</feature>
<dbReference type="PROSITE" id="PS00041">
    <property type="entry name" value="HTH_ARAC_FAMILY_1"/>
    <property type="match status" value="1"/>
</dbReference>
<dbReference type="GO" id="GO:0003700">
    <property type="term" value="F:DNA-binding transcription factor activity"/>
    <property type="evidence" value="ECO:0007669"/>
    <property type="project" value="InterPro"/>
</dbReference>
<protein>
    <submittedName>
        <fullName evidence="6">Helix-turn-helix transcriptional regulator</fullName>
    </submittedName>
</protein>
<dbReference type="Gene3D" id="1.10.10.60">
    <property type="entry name" value="Homeodomain-like"/>
    <property type="match status" value="2"/>
</dbReference>
<sequence>MSTTDIILVVLSGLGVIHGLFLALFLWTYPKGNTVANQLLGLLLIVLSFRIGKSVFLEFTENLDVKFIFTGLGAIFAMGPLFYLFVRSCCHKNFRLRFVHGLHFIPLLAGLGFGLWVEESHLTSLPMGLFITTFAAYYLHFLFYLVLGHTYALKQRQSGLDADVYHFLKLLFYGLLVIWVVYVLNLFEEQVPYIVGPILYSIVAYSVSFIVIRKGYMEKISYTKYQTTTVSGKQSEELYSRVLHLMNEEALYKQADLTLKYLSEQLKVSPQVLSMVINKMSQQNFNSFVNHYRVTEATRILGEEKYSNHTVAAIAYDVGFNSISSFNTAFKKQTGKTPVSYRKEVLK</sequence>
<feature type="domain" description="HTH araC/xylS-type" evidence="5">
    <location>
        <begin position="240"/>
        <end position="344"/>
    </location>
</feature>
<feature type="transmembrane region" description="Helical" evidence="4">
    <location>
        <begin position="68"/>
        <end position="86"/>
    </location>
</feature>
<accession>A0A937KFQ6</accession>
<evidence type="ECO:0000313" key="7">
    <source>
        <dbReference type="Proteomes" id="UP000614216"/>
    </source>
</evidence>
<keyword evidence="3" id="KW-0804">Transcription</keyword>
<dbReference type="PROSITE" id="PS01124">
    <property type="entry name" value="HTH_ARAC_FAMILY_2"/>
    <property type="match status" value="1"/>
</dbReference>
<dbReference type="Proteomes" id="UP000614216">
    <property type="component" value="Unassembled WGS sequence"/>
</dbReference>
<name>A0A937KFQ6_9BACT</name>
<dbReference type="EMBL" id="JAEUGD010000064">
    <property type="protein sequence ID" value="MBL6448535.1"/>
    <property type="molecule type" value="Genomic_DNA"/>
</dbReference>
<comment type="caution">
    <text evidence="6">The sequence shown here is derived from an EMBL/GenBank/DDBJ whole genome shotgun (WGS) entry which is preliminary data.</text>
</comment>
<keyword evidence="7" id="KW-1185">Reference proteome</keyword>
<feature type="transmembrane region" description="Helical" evidence="4">
    <location>
        <begin position="39"/>
        <end position="56"/>
    </location>
</feature>
<keyword evidence="4" id="KW-0812">Transmembrane</keyword>
<dbReference type="InterPro" id="IPR018062">
    <property type="entry name" value="HTH_AraC-typ_CS"/>
</dbReference>
<dbReference type="GO" id="GO:0043565">
    <property type="term" value="F:sequence-specific DNA binding"/>
    <property type="evidence" value="ECO:0007669"/>
    <property type="project" value="InterPro"/>
</dbReference>
<evidence type="ECO:0000259" key="5">
    <source>
        <dbReference type="PROSITE" id="PS01124"/>
    </source>
</evidence>
<organism evidence="6 7">
    <name type="scientific">Fulvivirga marina</name>
    <dbReference type="NCBI Taxonomy" id="2494733"/>
    <lineage>
        <taxon>Bacteria</taxon>
        <taxon>Pseudomonadati</taxon>
        <taxon>Bacteroidota</taxon>
        <taxon>Cytophagia</taxon>
        <taxon>Cytophagales</taxon>
        <taxon>Fulvivirgaceae</taxon>
        <taxon>Fulvivirga</taxon>
    </lineage>
</organism>
<proteinExistence type="predicted"/>
<evidence type="ECO:0000256" key="1">
    <source>
        <dbReference type="ARBA" id="ARBA00023015"/>
    </source>
</evidence>
<feature type="transmembrane region" description="Helical" evidence="4">
    <location>
        <begin position="167"/>
        <end position="187"/>
    </location>
</feature>
<dbReference type="SMART" id="SM00342">
    <property type="entry name" value="HTH_ARAC"/>
    <property type="match status" value="1"/>
</dbReference>
<evidence type="ECO:0000256" key="4">
    <source>
        <dbReference type="SAM" id="Phobius"/>
    </source>
</evidence>
<reference evidence="6" key="1">
    <citation type="submission" date="2021-01" db="EMBL/GenBank/DDBJ databases">
        <title>Fulvivirga kasyanovii gen. nov., sp nov., a novel member of the phylum Bacteroidetes isolated from seawater in a mussel farm.</title>
        <authorList>
            <person name="Zhao L.-H."/>
            <person name="Wang Z.-J."/>
        </authorList>
    </citation>
    <scope>NUCLEOTIDE SEQUENCE</scope>
    <source>
        <strain evidence="6">29W222</strain>
    </source>
</reference>
<dbReference type="Pfam" id="PF12833">
    <property type="entry name" value="HTH_18"/>
    <property type="match status" value="1"/>
</dbReference>
<evidence type="ECO:0000256" key="2">
    <source>
        <dbReference type="ARBA" id="ARBA00023125"/>
    </source>
</evidence>
<feature type="transmembrane region" description="Helical" evidence="4">
    <location>
        <begin position="193"/>
        <end position="212"/>
    </location>
</feature>
<keyword evidence="4" id="KW-0472">Membrane</keyword>
<feature type="transmembrane region" description="Helical" evidence="4">
    <location>
        <begin position="129"/>
        <end position="147"/>
    </location>
</feature>
<keyword evidence="2" id="KW-0238">DNA-binding</keyword>
<dbReference type="PRINTS" id="PR00032">
    <property type="entry name" value="HTHARAC"/>
</dbReference>
<keyword evidence="1" id="KW-0805">Transcription regulation</keyword>
<dbReference type="InterPro" id="IPR009057">
    <property type="entry name" value="Homeodomain-like_sf"/>
</dbReference>
<dbReference type="RefSeq" id="WP_202858070.1">
    <property type="nucleotide sequence ID" value="NZ_JAEUGD010000064.1"/>
</dbReference>
<feature type="transmembrane region" description="Helical" evidence="4">
    <location>
        <begin position="98"/>
        <end position="117"/>
    </location>
</feature>
<dbReference type="InterPro" id="IPR020449">
    <property type="entry name" value="Tscrpt_reg_AraC-type_HTH"/>
</dbReference>